<sequence>MIKRFNNDIIEQIVRKIRPHFPTFSARRCRKRQRQTSVIFASNRIRFGCRSGSIAAETCVSSMDLVRVDMGLLLRHMRL</sequence>
<dbReference type="AlphaFoldDB" id="A0A0N5AGM3"/>
<accession>A0A0N5AGM3</accession>
<protein>
    <submittedName>
        <fullName evidence="2">Uncharacterized protein</fullName>
    </submittedName>
</protein>
<dbReference type="Proteomes" id="UP000046393">
    <property type="component" value="Unplaced"/>
</dbReference>
<evidence type="ECO:0000313" key="2">
    <source>
        <dbReference type="WBParaSite" id="SMUV_0000348301-mRNA-1"/>
    </source>
</evidence>
<organism evidence="1 2">
    <name type="scientific">Syphacia muris</name>
    <dbReference type="NCBI Taxonomy" id="451379"/>
    <lineage>
        <taxon>Eukaryota</taxon>
        <taxon>Metazoa</taxon>
        <taxon>Ecdysozoa</taxon>
        <taxon>Nematoda</taxon>
        <taxon>Chromadorea</taxon>
        <taxon>Rhabditida</taxon>
        <taxon>Spirurina</taxon>
        <taxon>Oxyuridomorpha</taxon>
        <taxon>Oxyuroidea</taxon>
        <taxon>Oxyuridae</taxon>
        <taxon>Syphacia</taxon>
    </lineage>
</organism>
<evidence type="ECO:0000313" key="1">
    <source>
        <dbReference type="Proteomes" id="UP000046393"/>
    </source>
</evidence>
<dbReference type="WBParaSite" id="SMUV_0000348301-mRNA-1">
    <property type="protein sequence ID" value="SMUV_0000348301-mRNA-1"/>
    <property type="gene ID" value="SMUV_0000348301"/>
</dbReference>
<keyword evidence="1" id="KW-1185">Reference proteome</keyword>
<proteinExistence type="predicted"/>
<reference evidence="2" key="1">
    <citation type="submission" date="2017-02" db="UniProtKB">
        <authorList>
            <consortium name="WormBaseParasite"/>
        </authorList>
    </citation>
    <scope>IDENTIFICATION</scope>
</reference>
<name>A0A0N5AGM3_9BILA</name>